<organism evidence="1 2">
    <name type="scientific">Dreissena polymorpha</name>
    <name type="common">Zebra mussel</name>
    <name type="synonym">Mytilus polymorpha</name>
    <dbReference type="NCBI Taxonomy" id="45954"/>
    <lineage>
        <taxon>Eukaryota</taxon>
        <taxon>Metazoa</taxon>
        <taxon>Spiralia</taxon>
        <taxon>Lophotrochozoa</taxon>
        <taxon>Mollusca</taxon>
        <taxon>Bivalvia</taxon>
        <taxon>Autobranchia</taxon>
        <taxon>Heteroconchia</taxon>
        <taxon>Euheterodonta</taxon>
        <taxon>Imparidentia</taxon>
        <taxon>Neoheterodontei</taxon>
        <taxon>Myida</taxon>
        <taxon>Dreissenoidea</taxon>
        <taxon>Dreissenidae</taxon>
        <taxon>Dreissena</taxon>
    </lineage>
</organism>
<reference evidence="1" key="2">
    <citation type="submission" date="2020-11" db="EMBL/GenBank/DDBJ databases">
        <authorList>
            <person name="McCartney M.A."/>
            <person name="Auch B."/>
            <person name="Kono T."/>
            <person name="Mallez S."/>
            <person name="Becker A."/>
            <person name="Gohl D.M."/>
            <person name="Silverstein K.A.T."/>
            <person name="Koren S."/>
            <person name="Bechman K.B."/>
            <person name="Herman A."/>
            <person name="Abrahante J.E."/>
            <person name="Garbe J."/>
        </authorList>
    </citation>
    <scope>NUCLEOTIDE SEQUENCE</scope>
    <source>
        <strain evidence="1">Duluth1</strain>
        <tissue evidence="1">Whole animal</tissue>
    </source>
</reference>
<dbReference type="Proteomes" id="UP000828390">
    <property type="component" value="Unassembled WGS sequence"/>
</dbReference>
<name>A0A9D4K4P2_DREPO</name>
<sequence>MTSSFLMTRTTQALRPVLLSRDPMRLRRAARRRRRWTALPVWAHPSGANSPSLSFYTTAHLRRCGTG</sequence>
<proteinExistence type="predicted"/>
<reference evidence="1" key="1">
    <citation type="journal article" date="2019" name="bioRxiv">
        <title>The Genome of the Zebra Mussel, Dreissena polymorpha: A Resource for Invasive Species Research.</title>
        <authorList>
            <person name="McCartney M.A."/>
            <person name="Auch B."/>
            <person name="Kono T."/>
            <person name="Mallez S."/>
            <person name="Zhang Y."/>
            <person name="Obille A."/>
            <person name="Becker A."/>
            <person name="Abrahante J.E."/>
            <person name="Garbe J."/>
            <person name="Badalamenti J.P."/>
            <person name="Herman A."/>
            <person name="Mangelson H."/>
            <person name="Liachko I."/>
            <person name="Sullivan S."/>
            <person name="Sone E.D."/>
            <person name="Koren S."/>
            <person name="Silverstein K.A.T."/>
            <person name="Beckman K.B."/>
            <person name="Gohl D.M."/>
        </authorList>
    </citation>
    <scope>NUCLEOTIDE SEQUENCE</scope>
    <source>
        <strain evidence="1">Duluth1</strain>
        <tissue evidence="1">Whole animal</tissue>
    </source>
</reference>
<accession>A0A9D4K4P2</accession>
<dbReference type="AlphaFoldDB" id="A0A9D4K4P2"/>
<comment type="caution">
    <text evidence="1">The sequence shown here is derived from an EMBL/GenBank/DDBJ whole genome shotgun (WGS) entry which is preliminary data.</text>
</comment>
<dbReference type="EMBL" id="JAIWYP010000004">
    <property type="protein sequence ID" value="KAH3832960.1"/>
    <property type="molecule type" value="Genomic_DNA"/>
</dbReference>
<gene>
    <name evidence="1" type="ORF">DPMN_106256</name>
</gene>
<evidence type="ECO:0000313" key="2">
    <source>
        <dbReference type="Proteomes" id="UP000828390"/>
    </source>
</evidence>
<keyword evidence="2" id="KW-1185">Reference proteome</keyword>
<protein>
    <submittedName>
        <fullName evidence="1">Uncharacterized protein</fullName>
    </submittedName>
</protein>
<evidence type="ECO:0000313" key="1">
    <source>
        <dbReference type="EMBL" id="KAH3832960.1"/>
    </source>
</evidence>